<dbReference type="OrthoDB" id="7486785at2759"/>
<comment type="caution">
    <text evidence="2">The sequence shown here is derived from an EMBL/GenBank/DDBJ whole genome shotgun (WGS) entry which is preliminary data.</text>
</comment>
<reference evidence="2" key="1">
    <citation type="submission" date="2021-09" db="EMBL/GenBank/DDBJ databases">
        <authorList>
            <person name="Martin H S."/>
        </authorList>
    </citation>
    <scope>NUCLEOTIDE SEQUENCE</scope>
</reference>
<feature type="region of interest" description="Disordered" evidence="1">
    <location>
        <begin position="1"/>
        <end position="20"/>
    </location>
</feature>
<evidence type="ECO:0000313" key="2">
    <source>
        <dbReference type="EMBL" id="CAG9565432.1"/>
    </source>
</evidence>
<protein>
    <submittedName>
        <fullName evidence="2">(African queen) hypothetical protein</fullName>
    </submittedName>
</protein>
<sequence>MKTTLPRPPARATRPPAPSAVHPCNKLGLYVFRDAQLNMDVIEKRVSGNERVYNWWAVVARSDPVALPGDPAGPRPTPPRTK</sequence>
<feature type="compositionally biased region" description="Low complexity" evidence="1">
    <location>
        <begin position="1"/>
        <end position="14"/>
    </location>
</feature>
<proteinExistence type="predicted"/>
<evidence type="ECO:0000256" key="1">
    <source>
        <dbReference type="SAM" id="MobiDB-lite"/>
    </source>
</evidence>
<dbReference type="EMBL" id="CAKASE010000053">
    <property type="protein sequence ID" value="CAG9565432.1"/>
    <property type="molecule type" value="Genomic_DNA"/>
</dbReference>
<organism evidence="2 3">
    <name type="scientific">Danaus chrysippus</name>
    <name type="common">African queen</name>
    <dbReference type="NCBI Taxonomy" id="151541"/>
    <lineage>
        <taxon>Eukaryota</taxon>
        <taxon>Metazoa</taxon>
        <taxon>Ecdysozoa</taxon>
        <taxon>Arthropoda</taxon>
        <taxon>Hexapoda</taxon>
        <taxon>Insecta</taxon>
        <taxon>Pterygota</taxon>
        <taxon>Neoptera</taxon>
        <taxon>Endopterygota</taxon>
        <taxon>Lepidoptera</taxon>
        <taxon>Glossata</taxon>
        <taxon>Ditrysia</taxon>
        <taxon>Papilionoidea</taxon>
        <taxon>Nymphalidae</taxon>
        <taxon>Danainae</taxon>
        <taxon>Danaini</taxon>
        <taxon>Danaina</taxon>
        <taxon>Danaus</taxon>
        <taxon>Anosia</taxon>
    </lineage>
</organism>
<evidence type="ECO:0000313" key="3">
    <source>
        <dbReference type="Proteomes" id="UP000789524"/>
    </source>
</evidence>
<accession>A0A8J2QLN9</accession>
<dbReference type="AlphaFoldDB" id="A0A8J2QLN9"/>
<keyword evidence="3" id="KW-1185">Reference proteome</keyword>
<name>A0A8J2QLN9_9NEOP</name>
<dbReference type="Proteomes" id="UP000789524">
    <property type="component" value="Unassembled WGS sequence"/>
</dbReference>
<gene>
    <name evidence="2" type="ORF">DCHRY22_LOCUS6272</name>
</gene>